<dbReference type="Gene3D" id="3.30.559.10">
    <property type="entry name" value="Chloramphenicol acetyltransferase-like domain"/>
    <property type="match status" value="2"/>
</dbReference>
<evidence type="ECO:0000256" key="1">
    <source>
        <dbReference type="ARBA" id="ARBA00022679"/>
    </source>
</evidence>
<dbReference type="InterPro" id="IPR050317">
    <property type="entry name" value="Plant_Fungal_Acyltransferase"/>
</dbReference>
<organism evidence="2 3">
    <name type="scientific">Phyllachora maydis</name>
    <dbReference type="NCBI Taxonomy" id="1825666"/>
    <lineage>
        <taxon>Eukaryota</taxon>
        <taxon>Fungi</taxon>
        <taxon>Dikarya</taxon>
        <taxon>Ascomycota</taxon>
        <taxon>Pezizomycotina</taxon>
        <taxon>Sordariomycetes</taxon>
        <taxon>Sordariomycetidae</taxon>
        <taxon>Phyllachorales</taxon>
        <taxon>Phyllachoraceae</taxon>
        <taxon>Phyllachora</taxon>
    </lineage>
</organism>
<reference evidence="2" key="1">
    <citation type="journal article" date="2023" name="Mol. Plant Microbe Interact.">
        <title>Elucidating the Obligate Nature and Biological Capacity of an Invasive Fungal Corn Pathogen.</title>
        <authorList>
            <person name="MacCready J.S."/>
            <person name="Roggenkamp E.M."/>
            <person name="Gdanetz K."/>
            <person name="Chilvers M.I."/>
        </authorList>
    </citation>
    <scope>NUCLEOTIDE SEQUENCE</scope>
    <source>
        <strain evidence="2">PM02</strain>
    </source>
</reference>
<accession>A0AAD9MJ71</accession>
<dbReference type="PANTHER" id="PTHR31642">
    <property type="entry name" value="TRICHOTHECENE 3-O-ACETYLTRANSFERASE"/>
    <property type="match status" value="1"/>
</dbReference>
<evidence type="ECO:0000313" key="2">
    <source>
        <dbReference type="EMBL" id="KAK2074838.1"/>
    </source>
</evidence>
<evidence type="ECO:0000313" key="3">
    <source>
        <dbReference type="Proteomes" id="UP001217918"/>
    </source>
</evidence>
<keyword evidence="3" id="KW-1185">Reference proteome</keyword>
<keyword evidence="1" id="KW-0808">Transferase</keyword>
<dbReference type="PANTHER" id="PTHR31642:SF310">
    <property type="entry name" value="FATTY ALCOHOL:CAFFEOYL-COA ACYLTRANSFERASE"/>
    <property type="match status" value="1"/>
</dbReference>
<proteinExistence type="predicted"/>
<dbReference type="EMBL" id="JAQQPM010000008">
    <property type="protein sequence ID" value="KAK2074838.1"/>
    <property type="molecule type" value="Genomic_DNA"/>
</dbReference>
<comment type="caution">
    <text evidence="2">The sequence shown here is derived from an EMBL/GenBank/DDBJ whole genome shotgun (WGS) entry which is preliminary data.</text>
</comment>
<sequence>MVQSLMARLWGLAPKHVAPPPVPTDTVYPVHSLDDTAVLRSVVVTCTLHFDAVLDPDVLAAGLTGLLSQGDWRKLGGRLRLRPDGSGRLEVHTPAAYTAARPAAAFSRQVFAVRIAEHPLAARLPRPTARGPSVHRGGQVFRPFAARPDVPARLDDYLYSDAPLLSVHVTLFDDATLVGFCVPHVLSDGMGMAAMVAAWSLVLAGRAAEVPPVLGARQDVLAGVGDDGDDKAAKEFVLEDQKLGVWGTIRMILGLLWELYWYPEMEQHIMCLPPSFLARLRRQAEEDLRAEGQGEDGPAFVTDGDLISAWGTRMIMDAEPGARPAVILNALDVRPKLPGVVRPAAEGVYVQNLVVSTFTTLTAAEAWRGSLGGIAVRVRRSLAEQTTPAQARRMVGELRPALAGTGFGLFFGDPSSRLVILTNWTKMNVFEAVDFGPAVVKARPEAERTVAPGRVVGMLSLALAANRWTRHMINVAGKDKEGNTWINAWLAPGAWRNIERDFAATTSA</sequence>
<dbReference type="GO" id="GO:0016747">
    <property type="term" value="F:acyltransferase activity, transferring groups other than amino-acyl groups"/>
    <property type="evidence" value="ECO:0007669"/>
    <property type="project" value="TreeGrafter"/>
</dbReference>
<gene>
    <name evidence="2" type="ORF">P8C59_009012</name>
</gene>
<protein>
    <submittedName>
        <fullName evidence="2">Uncharacterized protein</fullName>
    </submittedName>
</protein>
<name>A0AAD9MJ71_9PEZI</name>
<dbReference type="AlphaFoldDB" id="A0AAD9MJ71"/>
<dbReference type="Proteomes" id="UP001217918">
    <property type="component" value="Unassembled WGS sequence"/>
</dbReference>
<dbReference type="InterPro" id="IPR023213">
    <property type="entry name" value="CAT-like_dom_sf"/>
</dbReference>